<dbReference type="PANTHER" id="PTHR35532">
    <property type="entry name" value="SIMILAR TO POLYHYDROXYALKANOATE DEPOLYMERASE"/>
    <property type="match status" value="1"/>
</dbReference>
<sequence>MRHICRIFSSAMLLFATTASMFAVDRIETPLSRNDFEKRYKSSMPSQLKALLESDTVTALEKEGLRFMYAYMTLPDIMDRTPQYYLQNIRGAIRASEEMPWGKDVPDREFRHFVLSPRVNNENLDDSRDYLYAELKDRIKGMSMEDAILEVNHWCHEKATYRPSDGRTNSPSATIRSALGRCGEESTFGVAALRSVGIPARQIYTPRWAHTDDNHAWVEAWANGKWYFLGACEPEPVLNLAWFNAPASRGMMMNTRVIGRYDGPEEVLLTNAAYTDINVTSNYAPTSTINVTVKDKNGSPVPGAKVRFCIYNYAEFFPVCTKEADANGKASIVAGKGDMIIWAYDGDRFGISKASASAPATVTLEYSPESVAEFDFDIVPPPVRASMPPVTKEQTAMNDMRKAQEDSIRIAYMNTFYTPEQSEVLAKKLGLDSEKVKDIMTDARGNWRVIESFLNEVPETDRNKAIDLLSVIAVKDLNDINAETLRDHVATPDVNSWHFKQSILNPRVWLEQLTPYKHVFRNAFSETERNSFRANPDKWSKWVSDNITIDTSWNPLGFSMHPEGVLKGRKADTHSAAIFFVSGARSFGIPARLDPVTCKTQYADNSGKWIDVDLFGKVVTPNNPKGRINISYTHDGGLEPKYYPQFTIAKISDGIPSTLELGELLPVSQIASEPIEVDAGQYMMVTGRRMADGSVLAKIRIFTVQESAIANVPLTVRHATNGVEVIGNFDAETRYKDPSGELRSILSTTGRGYYVLGLIAPSHEPSAHALNDISAIKDEFEKWGKSIVLLLPEESASRFDSSLYKSLPSTIKWGSDPDGKIAKALKDGLNLTTSDLPIFIIADTFNRVVAVQQGYTIGLGETLLNTILQLSE</sequence>
<dbReference type="InterPro" id="IPR038765">
    <property type="entry name" value="Papain-like_cys_pep_sf"/>
</dbReference>
<dbReference type="GeneID" id="82151240"/>
<keyword evidence="5" id="KW-1185">Reference proteome</keyword>
<dbReference type="Gene3D" id="3.10.620.30">
    <property type="match status" value="1"/>
</dbReference>
<evidence type="ECO:0000313" key="5">
    <source>
        <dbReference type="Proteomes" id="UP000297635"/>
    </source>
</evidence>
<accession>A0A4Z0V3S8</accession>
<dbReference type="Pfam" id="PF01841">
    <property type="entry name" value="Transglut_core"/>
    <property type="match status" value="1"/>
</dbReference>
<feature type="signal peptide" evidence="1">
    <location>
        <begin position="1"/>
        <end position="23"/>
    </location>
</feature>
<geneLocation type="plasmid" evidence="3">
    <name>pTAA-3-1</name>
</geneLocation>
<keyword evidence="1" id="KW-0732">Signal</keyword>
<dbReference type="AlphaFoldDB" id="A0A4Z0V3S8"/>
<dbReference type="EMBL" id="SJSA01000003">
    <property type="protein sequence ID" value="TGG35137.1"/>
    <property type="molecule type" value="Genomic_DNA"/>
</dbReference>
<protein>
    <submittedName>
        <fullName evidence="3">Transglutaminase domain-containing protein</fullName>
    </submittedName>
</protein>
<feature type="domain" description="Transglutaminase-like" evidence="2">
    <location>
        <begin position="174"/>
        <end position="233"/>
    </location>
</feature>
<gene>
    <name evidence="4" type="ORF">EZ315_13525</name>
    <name evidence="3" type="ORF">EZ315_15760</name>
</gene>
<name>A0A4Z0V3S8_9BACT</name>
<dbReference type="RefSeq" id="WP_135472556.1">
    <property type="nucleotide sequence ID" value="NZ_CASJPC010000043.1"/>
</dbReference>
<dbReference type="SMART" id="SM00460">
    <property type="entry name" value="TGc"/>
    <property type="match status" value="1"/>
</dbReference>
<dbReference type="Proteomes" id="UP000297635">
    <property type="component" value="Unassembled WGS sequence"/>
</dbReference>
<dbReference type="EMBL" id="SJSA01000002">
    <property type="protein sequence ID" value="TGG36847.1"/>
    <property type="molecule type" value="Genomic_DNA"/>
</dbReference>
<dbReference type="InterPro" id="IPR002931">
    <property type="entry name" value="Transglutaminase-like"/>
</dbReference>
<proteinExistence type="predicted"/>
<organism evidence="3 5">
    <name type="scientific">Duncaniella freteri</name>
    <dbReference type="NCBI Taxonomy" id="2530391"/>
    <lineage>
        <taxon>Bacteria</taxon>
        <taxon>Pseudomonadati</taxon>
        <taxon>Bacteroidota</taxon>
        <taxon>Bacteroidia</taxon>
        <taxon>Bacteroidales</taxon>
        <taxon>Muribaculaceae</taxon>
        <taxon>Duncaniella</taxon>
    </lineage>
</organism>
<dbReference type="Gene3D" id="2.60.40.1120">
    <property type="entry name" value="Carboxypeptidase-like, regulatory domain"/>
    <property type="match status" value="1"/>
</dbReference>
<keyword evidence="3" id="KW-0614">Plasmid</keyword>
<evidence type="ECO:0000313" key="3">
    <source>
        <dbReference type="EMBL" id="TGG35137.1"/>
    </source>
</evidence>
<evidence type="ECO:0000256" key="1">
    <source>
        <dbReference type="SAM" id="SignalP"/>
    </source>
</evidence>
<comment type="caution">
    <text evidence="3">The sequence shown here is derived from an EMBL/GenBank/DDBJ whole genome shotgun (WGS) entry which is preliminary data.</text>
</comment>
<reference evidence="3 5" key="1">
    <citation type="submission" date="2019-02" db="EMBL/GenBank/DDBJ databases">
        <title>Isolation and identification of novel species under the genus Muribaculum.</title>
        <authorList>
            <person name="Miyake S."/>
            <person name="Ding Y."/>
            <person name="Low A."/>
            <person name="Soh M."/>
            <person name="Seedorf H."/>
        </authorList>
    </citation>
    <scope>NUCLEOTIDE SEQUENCE [LARGE SCALE GENOMIC DNA]</scope>
    <source>
        <strain evidence="3 5">TLL-A3</strain>
        <plasmid evidence="3">pTAA-3-1</plasmid>
    </source>
</reference>
<feature type="chain" id="PRO_5033838853" evidence="1">
    <location>
        <begin position="24"/>
        <end position="872"/>
    </location>
</feature>
<evidence type="ECO:0000313" key="4">
    <source>
        <dbReference type="EMBL" id="TGG36847.1"/>
    </source>
</evidence>
<evidence type="ECO:0000259" key="2">
    <source>
        <dbReference type="SMART" id="SM00460"/>
    </source>
</evidence>
<dbReference type="PANTHER" id="PTHR35532:SF5">
    <property type="entry name" value="CARBOHYDRATE-BINDING DOMAIN-CONTAINING PROTEIN"/>
    <property type="match status" value="1"/>
</dbReference>
<dbReference type="SUPFAM" id="SSF54001">
    <property type="entry name" value="Cysteine proteinases"/>
    <property type="match status" value="2"/>
</dbReference>